<dbReference type="Gene3D" id="3.60.21.10">
    <property type="match status" value="1"/>
</dbReference>
<evidence type="ECO:0000313" key="5">
    <source>
        <dbReference type="Proteomes" id="UP000505355"/>
    </source>
</evidence>
<dbReference type="CDD" id="cd07381">
    <property type="entry name" value="MPP_CapA"/>
    <property type="match status" value="1"/>
</dbReference>
<dbReference type="InterPro" id="IPR029052">
    <property type="entry name" value="Metallo-depent_PP-like"/>
</dbReference>
<dbReference type="PANTHER" id="PTHR33393">
    <property type="entry name" value="POLYGLUTAMINE SYNTHESIS ACCESSORY PROTEIN RV0574C-RELATED"/>
    <property type="match status" value="1"/>
</dbReference>
<feature type="domain" description="Capsule synthesis protein CapA" evidence="3">
    <location>
        <begin position="53"/>
        <end position="297"/>
    </location>
</feature>
<organism evidence="4 5">
    <name type="scientific">Mucilaginibacter mali</name>
    <dbReference type="NCBI Taxonomy" id="2740462"/>
    <lineage>
        <taxon>Bacteria</taxon>
        <taxon>Pseudomonadati</taxon>
        <taxon>Bacteroidota</taxon>
        <taxon>Sphingobacteriia</taxon>
        <taxon>Sphingobacteriales</taxon>
        <taxon>Sphingobacteriaceae</taxon>
        <taxon>Mucilaginibacter</taxon>
    </lineage>
</organism>
<dbReference type="Proteomes" id="UP000505355">
    <property type="component" value="Chromosome"/>
</dbReference>
<evidence type="ECO:0000259" key="3">
    <source>
        <dbReference type="SMART" id="SM00854"/>
    </source>
</evidence>
<evidence type="ECO:0000256" key="1">
    <source>
        <dbReference type="ARBA" id="ARBA00005662"/>
    </source>
</evidence>
<name>A0A7D4TSF9_9SPHI</name>
<feature type="chain" id="PRO_5028924658" evidence="2">
    <location>
        <begin position="23"/>
        <end position="384"/>
    </location>
</feature>
<dbReference type="Pfam" id="PF09587">
    <property type="entry name" value="PGA_cap"/>
    <property type="match status" value="1"/>
</dbReference>
<gene>
    <name evidence="4" type="ORF">HQ865_24455</name>
</gene>
<dbReference type="PANTHER" id="PTHR33393:SF11">
    <property type="entry name" value="POLYGLUTAMINE SYNTHESIS ACCESSORY PROTEIN RV0574C-RELATED"/>
    <property type="match status" value="1"/>
</dbReference>
<evidence type="ECO:0000256" key="2">
    <source>
        <dbReference type="SAM" id="SignalP"/>
    </source>
</evidence>
<proteinExistence type="inferred from homology"/>
<keyword evidence="2" id="KW-0732">Signal</keyword>
<dbReference type="InterPro" id="IPR052169">
    <property type="entry name" value="CW_Biosynth-Accessory"/>
</dbReference>
<dbReference type="KEGG" id="mmab:HQ865_24455"/>
<accession>A0A7D4TSF9</accession>
<dbReference type="PROSITE" id="PS51257">
    <property type="entry name" value="PROKAR_LIPOPROTEIN"/>
    <property type="match status" value="1"/>
</dbReference>
<dbReference type="RefSeq" id="WP_173417420.1">
    <property type="nucleotide sequence ID" value="NZ_CP054139.1"/>
</dbReference>
<protein>
    <submittedName>
        <fullName evidence="4">CapA family protein</fullName>
    </submittedName>
</protein>
<evidence type="ECO:0000313" key="4">
    <source>
        <dbReference type="EMBL" id="QKJ32774.1"/>
    </source>
</evidence>
<dbReference type="SUPFAM" id="SSF56300">
    <property type="entry name" value="Metallo-dependent phosphatases"/>
    <property type="match status" value="1"/>
</dbReference>
<dbReference type="AlphaFoldDB" id="A0A7D4TSF9"/>
<feature type="signal peptide" evidence="2">
    <location>
        <begin position="1"/>
        <end position="22"/>
    </location>
</feature>
<dbReference type="EMBL" id="CP054139">
    <property type="protein sequence ID" value="QKJ32774.1"/>
    <property type="molecule type" value="Genomic_DNA"/>
</dbReference>
<dbReference type="SMART" id="SM00854">
    <property type="entry name" value="PGA_cap"/>
    <property type="match status" value="1"/>
</dbReference>
<reference evidence="4 5" key="1">
    <citation type="submission" date="2020-05" db="EMBL/GenBank/DDBJ databases">
        <title>Mucilaginibacter mali sp. nov.</title>
        <authorList>
            <person name="Kim H.S."/>
            <person name="Lee K.C."/>
            <person name="Suh M.K."/>
            <person name="Kim J.-S."/>
            <person name="Han K.-I."/>
            <person name="Eom M.K."/>
            <person name="Shin Y.K."/>
            <person name="Lee J.-S."/>
        </authorList>
    </citation>
    <scope>NUCLEOTIDE SEQUENCE [LARGE SCALE GENOMIC DNA]</scope>
    <source>
        <strain evidence="4 5">G2-14</strain>
    </source>
</reference>
<sequence>MNIRAPLAGLLFLFALSSCVFQQPEMATAIKKPSKNLIAEKKHLVKTTHDTLCIAAVGDIMLGTSYPNNSTLPPDSALHSFDAALTDLQQADITIGNLEGVLLDGGAPASFKMHLKSTAYLFRMPSVYSGIFKNAGFNLLSLANNHIGDFGDRGRLNTMRVLDSIGIAYAGQISRPDTVITISGVKYGFCSFAPNAQTLPITDLKFVKQEVRSLKSRCDVVIVSFHGGGEGPTFEHVPRQMETYMGARRGNVYEFAHTAINAGADLVLGNGPHVNRAVELYNGRLIAYSLGNFCTYKCVSVEGVSGLAPLLKVYLNKKGEFLSARIIPFKQTHADGLTRDSTFRVIDKIKQLTDADFPASGLTITLDGVITPLPQQVGVAAGIQ</sequence>
<dbReference type="InterPro" id="IPR019079">
    <property type="entry name" value="Capsule_synth_CapA"/>
</dbReference>
<keyword evidence="5" id="KW-1185">Reference proteome</keyword>
<comment type="similarity">
    <text evidence="1">Belongs to the CapA family.</text>
</comment>